<comment type="caution">
    <text evidence="1">The sequence shown here is derived from an EMBL/GenBank/DDBJ whole genome shotgun (WGS) entry which is preliminary data.</text>
</comment>
<evidence type="ECO:0000313" key="2">
    <source>
        <dbReference type="Proteomes" id="UP000623250"/>
    </source>
</evidence>
<reference evidence="1 2" key="1">
    <citation type="submission" date="2020-12" db="EMBL/GenBank/DDBJ databases">
        <title>Revised draft genomes of Rhodomicrobium vannielii ATCC 17100 and Rhodomicrobium udaipurense JA643.</title>
        <authorList>
            <person name="Conners E.M."/>
            <person name="Davenport E.J."/>
            <person name="Bose A."/>
        </authorList>
    </citation>
    <scope>NUCLEOTIDE SEQUENCE [LARGE SCALE GENOMIC DNA]</scope>
    <source>
        <strain evidence="1 2">JA643</strain>
    </source>
</reference>
<accession>A0A8I1KKQ9</accession>
<feature type="non-terminal residue" evidence="1">
    <location>
        <position position="1"/>
    </location>
</feature>
<dbReference type="EMBL" id="JAEMUK010000093">
    <property type="protein sequence ID" value="MBJ7545232.1"/>
    <property type="molecule type" value="Genomic_DNA"/>
</dbReference>
<proteinExistence type="predicted"/>
<dbReference type="Proteomes" id="UP000623250">
    <property type="component" value="Unassembled WGS sequence"/>
</dbReference>
<keyword evidence="2" id="KW-1185">Reference proteome</keyword>
<organism evidence="1 2">
    <name type="scientific">Rhodomicrobium udaipurense</name>
    <dbReference type="NCBI Taxonomy" id="1202716"/>
    <lineage>
        <taxon>Bacteria</taxon>
        <taxon>Pseudomonadati</taxon>
        <taxon>Pseudomonadota</taxon>
        <taxon>Alphaproteobacteria</taxon>
        <taxon>Hyphomicrobiales</taxon>
        <taxon>Hyphomicrobiaceae</taxon>
        <taxon>Rhodomicrobium</taxon>
    </lineage>
</organism>
<name>A0A8I1KKQ9_9HYPH</name>
<dbReference type="AlphaFoldDB" id="A0A8I1KKQ9"/>
<sequence>SVTFYHATTEAGADSIIKKCINLSESRINTDFANGYYTTIDSAQSLERAAKVAARAGDDNSGVVLEYIVSKAELEYLKHWTWERKRHRLWLVSFDLTEVAEECTNTVSFRADA</sequence>
<protein>
    <submittedName>
        <fullName evidence="1">Uncharacterized protein</fullName>
    </submittedName>
</protein>
<dbReference type="RefSeq" id="WP_199502567.1">
    <property type="nucleotide sequence ID" value="NZ_JAEMUK010000093.1"/>
</dbReference>
<evidence type="ECO:0000313" key="1">
    <source>
        <dbReference type="EMBL" id="MBJ7545232.1"/>
    </source>
</evidence>
<gene>
    <name evidence="1" type="ORF">JDN41_16905</name>
</gene>